<feature type="coiled-coil region" evidence="1">
    <location>
        <begin position="13"/>
        <end position="54"/>
    </location>
</feature>
<feature type="non-terminal residue" evidence="2">
    <location>
        <position position="54"/>
    </location>
</feature>
<evidence type="ECO:0000256" key="1">
    <source>
        <dbReference type="SAM" id="Coils"/>
    </source>
</evidence>
<keyword evidence="3" id="KW-1185">Reference proteome</keyword>
<feature type="non-terminal residue" evidence="2">
    <location>
        <position position="1"/>
    </location>
</feature>
<organism evidence="2 3">
    <name type="scientific">Candidula unifasciata</name>
    <dbReference type="NCBI Taxonomy" id="100452"/>
    <lineage>
        <taxon>Eukaryota</taxon>
        <taxon>Metazoa</taxon>
        <taxon>Spiralia</taxon>
        <taxon>Lophotrochozoa</taxon>
        <taxon>Mollusca</taxon>
        <taxon>Gastropoda</taxon>
        <taxon>Heterobranchia</taxon>
        <taxon>Euthyneura</taxon>
        <taxon>Panpulmonata</taxon>
        <taxon>Eupulmonata</taxon>
        <taxon>Stylommatophora</taxon>
        <taxon>Helicina</taxon>
        <taxon>Helicoidea</taxon>
        <taxon>Geomitridae</taxon>
        <taxon>Candidula</taxon>
    </lineage>
</organism>
<dbReference type="AlphaFoldDB" id="A0A8S3ZCJ4"/>
<proteinExistence type="predicted"/>
<sequence>HLDSDNWNLRQDLNDVEQTRQSLLARLREQEKQCDQLDKQNQEIRQENLKLRSR</sequence>
<evidence type="ECO:0000313" key="2">
    <source>
        <dbReference type="EMBL" id="CAG5127073.1"/>
    </source>
</evidence>
<accession>A0A8S3ZCJ4</accession>
<reference evidence="2" key="1">
    <citation type="submission" date="2021-04" db="EMBL/GenBank/DDBJ databases">
        <authorList>
            <consortium name="Molecular Ecology Group"/>
        </authorList>
    </citation>
    <scope>NUCLEOTIDE SEQUENCE</scope>
</reference>
<keyword evidence="1" id="KW-0175">Coiled coil</keyword>
<comment type="caution">
    <text evidence="2">The sequence shown here is derived from an EMBL/GenBank/DDBJ whole genome shotgun (WGS) entry which is preliminary data.</text>
</comment>
<dbReference type="EMBL" id="CAJHNH020002558">
    <property type="protein sequence ID" value="CAG5127073.1"/>
    <property type="molecule type" value="Genomic_DNA"/>
</dbReference>
<protein>
    <submittedName>
        <fullName evidence="2">Uncharacterized protein</fullName>
    </submittedName>
</protein>
<gene>
    <name evidence="2" type="ORF">CUNI_LOCUS12631</name>
</gene>
<dbReference type="OrthoDB" id="6141383at2759"/>
<name>A0A8S3ZCJ4_9EUPU</name>
<evidence type="ECO:0000313" key="3">
    <source>
        <dbReference type="Proteomes" id="UP000678393"/>
    </source>
</evidence>
<dbReference type="Proteomes" id="UP000678393">
    <property type="component" value="Unassembled WGS sequence"/>
</dbReference>